<comment type="caution">
    <text evidence="4">The sequence shown here is derived from an EMBL/GenBank/DDBJ whole genome shotgun (WGS) entry which is preliminary data.</text>
</comment>
<keyword evidence="5" id="KW-1185">Reference proteome</keyword>
<protein>
    <submittedName>
        <fullName evidence="4">Uncharacterized protein</fullName>
    </submittedName>
</protein>
<keyword evidence="3" id="KW-0472">Membrane</keyword>
<organism evidence="4 5">
    <name type="scientific">Prosthecobacter vanneervenii</name>
    <dbReference type="NCBI Taxonomy" id="48466"/>
    <lineage>
        <taxon>Bacteria</taxon>
        <taxon>Pseudomonadati</taxon>
        <taxon>Verrucomicrobiota</taxon>
        <taxon>Verrucomicrobiia</taxon>
        <taxon>Verrucomicrobiales</taxon>
        <taxon>Verrucomicrobiaceae</taxon>
        <taxon>Prosthecobacter</taxon>
    </lineage>
</organism>
<sequence>MNPRQRNRYRNSLGLSTLTAILIVVASLALVGLGIVVSKNRVRAIGEEQRKVESEMRLLNAEILALNNRIETMLTRDRVQPRLTSVGTLLRPLTKQSILFLKPLPAEPPKAEAPAPAPDPSVAQIIPKH</sequence>
<feature type="transmembrane region" description="Helical" evidence="3">
    <location>
        <begin position="12"/>
        <end position="37"/>
    </location>
</feature>
<keyword evidence="3" id="KW-1133">Transmembrane helix</keyword>
<dbReference type="Proteomes" id="UP000590740">
    <property type="component" value="Unassembled WGS sequence"/>
</dbReference>
<evidence type="ECO:0000256" key="1">
    <source>
        <dbReference type="SAM" id="Coils"/>
    </source>
</evidence>
<accession>A0A7W7YDI1</accession>
<evidence type="ECO:0000256" key="2">
    <source>
        <dbReference type="SAM" id="MobiDB-lite"/>
    </source>
</evidence>
<keyword evidence="3" id="KW-0812">Transmembrane</keyword>
<dbReference type="EMBL" id="JACHIG010000008">
    <property type="protein sequence ID" value="MBB5034104.1"/>
    <property type="molecule type" value="Genomic_DNA"/>
</dbReference>
<feature type="coiled-coil region" evidence="1">
    <location>
        <begin position="49"/>
        <end position="76"/>
    </location>
</feature>
<reference evidence="4 5" key="1">
    <citation type="submission" date="2020-08" db="EMBL/GenBank/DDBJ databases">
        <title>Genomic Encyclopedia of Type Strains, Phase IV (KMG-IV): sequencing the most valuable type-strain genomes for metagenomic binning, comparative biology and taxonomic classification.</title>
        <authorList>
            <person name="Goeker M."/>
        </authorList>
    </citation>
    <scope>NUCLEOTIDE SEQUENCE [LARGE SCALE GENOMIC DNA]</scope>
    <source>
        <strain evidence="4 5">DSM 12252</strain>
    </source>
</reference>
<dbReference type="RefSeq" id="WP_184341573.1">
    <property type="nucleotide sequence ID" value="NZ_JACHIG010000008.1"/>
</dbReference>
<dbReference type="AlphaFoldDB" id="A0A7W7YDI1"/>
<gene>
    <name evidence="4" type="ORF">HNQ65_003695</name>
</gene>
<name>A0A7W7YDI1_9BACT</name>
<proteinExistence type="predicted"/>
<feature type="region of interest" description="Disordered" evidence="2">
    <location>
        <begin position="108"/>
        <end position="129"/>
    </location>
</feature>
<evidence type="ECO:0000313" key="4">
    <source>
        <dbReference type="EMBL" id="MBB5034104.1"/>
    </source>
</evidence>
<evidence type="ECO:0000313" key="5">
    <source>
        <dbReference type="Proteomes" id="UP000590740"/>
    </source>
</evidence>
<evidence type="ECO:0000256" key="3">
    <source>
        <dbReference type="SAM" id="Phobius"/>
    </source>
</evidence>
<keyword evidence="1" id="KW-0175">Coiled coil</keyword>